<gene>
    <name evidence="1" type="ORF">METZ01_LOCUS270082</name>
</gene>
<feature type="non-terminal residue" evidence="1">
    <location>
        <position position="56"/>
    </location>
</feature>
<evidence type="ECO:0000313" key="1">
    <source>
        <dbReference type="EMBL" id="SVC17228.1"/>
    </source>
</evidence>
<sequence>MPNRKSGTWNRSDCTEYGYRWSGASIGGRRSPPAVAEKRLSLAWSRTMRSKKRFAL</sequence>
<dbReference type="EMBL" id="UINC01077260">
    <property type="protein sequence ID" value="SVC17228.1"/>
    <property type="molecule type" value="Genomic_DNA"/>
</dbReference>
<dbReference type="AlphaFoldDB" id="A0A382JZ36"/>
<protein>
    <submittedName>
        <fullName evidence="1">Uncharacterized protein</fullName>
    </submittedName>
</protein>
<accession>A0A382JZ36</accession>
<organism evidence="1">
    <name type="scientific">marine metagenome</name>
    <dbReference type="NCBI Taxonomy" id="408172"/>
    <lineage>
        <taxon>unclassified sequences</taxon>
        <taxon>metagenomes</taxon>
        <taxon>ecological metagenomes</taxon>
    </lineage>
</organism>
<reference evidence="1" key="1">
    <citation type="submission" date="2018-05" db="EMBL/GenBank/DDBJ databases">
        <authorList>
            <person name="Lanie J.A."/>
            <person name="Ng W.-L."/>
            <person name="Kazmierczak K.M."/>
            <person name="Andrzejewski T.M."/>
            <person name="Davidsen T.M."/>
            <person name="Wayne K.J."/>
            <person name="Tettelin H."/>
            <person name="Glass J.I."/>
            <person name="Rusch D."/>
            <person name="Podicherti R."/>
            <person name="Tsui H.-C.T."/>
            <person name="Winkler M.E."/>
        </authorList>
    </citation>
    <scope>NUCLEOTIDE SEQUENCE</scope>
</reference>
<proteinExistence type="predicted"/>
<name>A0A382JZ36_9ZZZZ</name>